<name>A0A0B2VG65_TOXCA</name>
<dbReference type="Proteomes" id="UP000031036">
    <property type="component" value="Unassembled WGS sequence"/>
</dbReference>
<reference evidence="1 2" key="1">
    <citation type="submission" date="2014-11" db="EMBL/GenBank/DDBJ databases">
        <title>Genetic blueprint of the zoonotic pathogen Toxocara canis.</title>
        <authorList>
            <person name="Zhu X.-Q."/>
            <person name="Korhonen P.K."/>
            <person name="Cai H."/>
            <person name="Young N.D."/>
            <person name="Nejsum P."/>
            <person name="von Samson-Himmelstjerna G."/>
            <person name="Boag P.R."/>
            <person name="Tan P."/>
            <person name="Li Q."/>
            <person name="Min J."/>
            <person name="Yang Y."/>
            <person name="Wang X."/>
            <person name="Fang X."/>
            <person name="Hall R.S."/>
            <person name="Hofmann A."/>
            <person name="Sternberg P.W."/>
            <person name="Jex A.R."/>
            <person name="Gasser R.B."/>
        </authorList>
    </citation>
    <scope>NUCLEOTIDE SEQUENCE [LARGE SCALE GENOMIC DNA]</scope>
    <source>
        <strain evidence="1">PN_DK_2014</strain>
    </source>
</reference>
<evidence type="ECO:0000313" key="1">
    <source>
        <dbReference type="EMBL" id="KHN80402.1"/>
    </source>
</evidence>
<gene>
    <name evidence="1" type="ORF">Tcan_00166</name>
</gene>
<sequence>MTKQREELRLNLKFFRKASTLDRSPLLVCFYRKQLQNHDDSGIIAHRFCTVLMAVWAIINKASVNERSRHEGVECCAFGKLPTLHKRVISTLACLRNTAMPYSVTVFVSVPTGCNV</sequence>
<comment type="caution">
    <text evidence="1">The sequence shown here is derived from an EMBL/GenBank/DDBJ whole genome shotgun (WGS) entry which is preliminary data.</text>
</comment>
<evidence type="ECO:0000313" key="2">
    <source>
        <dbReference type="Proteomes" id="UP000031036"/>
    </source>
</evidence>
<dbReference type="AlphaFoldDB" id="A0A0B2VG65"/>
<protein>
    <submittedName>
        <fullName evidence="1">Uncharacterized protein</fullName>
    </submittedName>
</protein>
<keyword evidence="2" id="KW-1185">Reference proteome</keyword>
<accession>A0A0B2VG65</accession>
<proteinExistence type="predicted"/>
<organism evidence="1 2">
    <name type="scientific">Toxocara canis</name>
    <name type="common">Canine roundworm</name>
    <dbReference type="NCBI Taxonomy" id="6265"/>
    <lineage>
        <taxon>Eukaryota</taxon>
        <taxon>Metazoa</taxon>
        <taxon>Ecdysozoa</taxon>
        <taxon>Nematoda</taxon>
        <taxon>Chromadorea</taxon>
        <taxon>Rhabditida</taxon>
        <taxon>Spirurina</taxon>
        <taxon>Ascaridomorpha</taxon>
        <taxon>Ascaridoidea</taxon>
        <taxon>Toxocaridae</taxon>
        <taxon>Toxocara</taxon>
    </lineage>
</organism>
<dbReference type="EMBL" id="JPKZ01001747">
    <property type="protein sequence ID" value="KHN80402.1"/>
    <property type="molecule type" value="Genomic_DNA"/>
</dbReference>